<evidence type="ECO:0000313" key="14">
    <source>
        <dbReference type="Proteomes" id="UP000445696"/>
    </source>
</evidence>
<evidence type="ECO:0000313" key="13">
    <source>
        <dbReference type="EMBL" id="MZR22616.1"/>
    </source>
</evidence>
<dbReference type="AlphaFoldDB" id="A0A845MH01"/>
<evidence type="ECO:0000256" key="10">
    <source>
        <dbReference type="ARBA" id="ARBA00030781"/>
    </source>
</evidence>
<evidence type="ECO:0000256" key="8">
    <source>
        <dbReference type="ARBA" id="ARBA00029745"/>
    </source>
</evidence>
<comment type="pathway">
    <text evidence="1">Cofactor biosynthesis; molybdopterin biosynthesis.</text>
</comment>
<dbReference type="PANTHER" id="PTHR23404">
    <property type="entry name" value="MOLYBDOPTERIN SYNTHASE RELATED"/>
    <property type="match status" value="1"/>
</dbReference>
<dbReference type="Gene3D" id="3.90.1170.40">
    <property type="entry name" value="Molybdopterin biosynthesis MoaE subunit"/>
    <property type="match status" value="1"/>
</dbReference>
<dbReference type="EMBL" id="WTVA01000004">
    <property type="protein sequence ID" value="MZR22616.1"/>
    <property type="molecule type" value="Genomic_DNA"/>
</dbReference>
<dbReference type="GO" id="GO:0006777">
    <property type="term" value="P:Mo-molybdopterin cofactor biosynthetic process"/>
    <property type="evidence" value="ECO:0007669"/>
    <property type="project" value="UniProtKB-KW"/>
</dbReference>
<dbReference type="Proteomes" id="UP000445696">
    <property type="component" value="Unassembled WGS sequence"/>
</dbReference>
<dbReference type="InterPro" id="IPR003448">
    <property type="entry name" value="Mopterin_biosynth_MoaE"/>
</dbReference>
<evidence type="ECO:0000256" key="12">
    <source>
        <dbReference type="ARBA" id="ARBA00049878"/>
    </source>
</evidence>
<reference evidence="13 14" key="1">
    <citation type="journal article" date="2014" name="Int. J. Syst. Evol. Microbiol.">
        <title>Sneathiella chungangensis sp. nov., isolated from a marine sand, and emended description of the genus Sneathiella.</title>
        <authorList>
            <person name="Siamphan C."/>
            <person name="Kim H."/>
            <person name="Lee J.S."/>
            <person name="Kim W."/>
        </authorList>
    </citation>
    <scope>NUCLEOTIDE SEQUENCE [LARGE SCALE GENOMIC DNA]</scope>
    <source>
        <strain evidence="13 14">KCTC 32476</strain>
    </source>
</reference>
<proteinExistence type="inferred from homology"/>
<comment type="similarity">
    <text evidence="2">Belongs to the MoaE family.</text>
</comment>
<dbReference type="GO" id="GO:0030366">
    <property type="term" value="F:molybdopterin synthase activity"/>
    <property type="evidence" value="ECO:0007669"/>
    <property type="project" value="UniProtKB-EC"/>
</dbReference>
<dbReference type="OrthoDB" id="9803224at2"/>
<keyword evidence="14" id="KW-1185">Reference proteome</keyword>
<dbReference type="SUPFAM" id="SSF54690">
    <property type="entry name" value="Molybdopterin synthase subunit MoaE"/>
    <property type="match status" value="1"/>
</dbReference>
<comment type="subunit">
    <text evidence="7">Heterotetramer of 2 MoaD subunits and 2 MoaE subunits. Also stable as homodimer. The enzyme changes between these two forms during catalysis.</text>
</comment>
<evidence type="ECO:0000256" key="11">
    <source>
        <dbReference type="ARBA" id="ARBA00032474"/>
    </source>
</evidence>
<evidence type="ECO:0000256" key="2">
    <source>
        <dbReference type="ARBA" id="ARBA00005426"/>
    </source>
</evidence>
<name>A0A845MH01_9PROT</name>
<comment type="catalytic activity">
    <reaction evidence="12">
        <text>2 [molybdopterin-synthase sulfur-carrier protein]-C-terminal-Gly-aminoethanethioate + cyclic pyranopterin phosphate + H2O = molybdopterin + 2 [molybdopterin-synthase sulfur-carrier protein]-C-terminal Gly-Gly + 2 H(+)</text>
        <dbReference type="Rhea" id="RHEA:26333"/>
        <dbReference type="Rhea" id="RHEA-COMP:12202"/>
        <dbReference type="Rhea" id="RHEA-COMP:19907"/>
        <dbReference type="ChEBI" id="CHEBI:15377"/>
        <dbReference type="ChEBI" id="CHEBI:15378"/>
        <dbReference type="ChEBI" id="CHEBI:58698"/>
        <dbReference type="ChEBI" id="CHEBI:59648"/>
        <dbReference type="ChEBI" id="CHEBI:90778"/>
        <dbReference type="ChEBI" id="CHEBI:232372"/>
        <dbReference type="EC" id="2.8.1.12"/>
    </reaction>
</comment>
<dbReference type="InterPro" id="IPR036563">
    <property type="entry name" value="MoaE_sf"/>
</dbReference>
<sequence>MIRVQRDIFDVGKEIDGLTRGRTDIGAIVSFIGLVRDFNDGAEVTGLSLEHYPGMTEKELEKIEKEARERWELQESLIIHRHGDMSLGEPIVLVITASPHRKDAFEAAHFLMDWLKTKAPFWKREMNADGQENWVKEREGDLMAANRWSSKTNERS</sequence>
<evidence type="ECO:0000256" key="6">
    <source>
        <dbReference type="ARBA" id="ARBA00025448"/>
    </source>
</evidence>
<comment type="caution">
    <text evidence="13">The sequence shown here is derived from an EMBL/GenBank/DDBJ whole genome shotgun (WGS) entry which is preliminary data.</text>
</comment>
<evidence type="ECO:0000256" key="9">
    <source>
        <dbReference type="ARBA" id="ARBA00030407"/>
    </source>
</evidence>
<dbReference type="RefSeq" id="WP_161339075.1">
    <property type="nucleotide sequence ID" value="NZ_JBHSDG010000004.1"/>
</dbReference>
<evidence type="ECO:0000256" key="3">
    <source>
        <dbReference type="ARBA" id="ARBA00011950"/>
    </source>
</evidence>
<dbReference type="Pfam" id="PF02391">
    <property type="entry name" value="MoaE"/>
    <property type="match status" value="1"/>
</dbReference>
<accession>A0A845MH01</accession>
<organism evidence="13 14">
    <name type="scientific">Sneathiella chungangensis</name>
    <dbReference type="NCBI Taxonomy" id="1418234"/>
    <lineage>
        <taxon>Bacteria</taxon>
        <taxon>Pseudomonadati</taxon>
        <taxon>Pseudomonadota</taxon>
        <taxon>Alphaproteobacteria</taxon>
        <taxon>Sneathiellales</taxon>
        <taxon>Sneathiellaceae</taxon>
        <taxon>Sneathiella</taxon>
    </lineage>
</organism>
<evidence type="ECO:0000256" key="5">
    <source>
        <dbReference type="ARBA" id="ARBA00023150"/>
    </source>
</evidence>
<keyword evidence="5" id="KW-0501">Molybdenum cofactor biosynthesis</keyword>
<dbReference type="UniPathway" id="UPA00344"/>
<gene>
    <name evidence="13" type="ORF">GQF03_09745</name>
</gene>
<dbReference type="CDD" id="cd00756">
    <property type="entry name" value="MoaE"/>
    <property type="match status" value="1"/>
</dbReference>
<evidence type="ECO:0000256" key="1">
    <source>
        <dbReference type="ARBA" id="ARBA00005046"/>
    </source>
</evidence>
<comment type="function">
    <text evidence="6">Converts molybdopterin precursor Z into molybdopterin. This requires the incorporation of two sulfur atoms into precursor Z to generate a dithiolene group. The sulfur is provided by MoaD.</text>
</comment>
<evidence type="ECO:0000256" key="7">
    <source>
        <dbReference type="ARBA" id="ARBA00026066"/>
    </source>
</evidence>
<evidence type="ECO:0000256" key="4">
    <source>
        <dbReference type="ARBA" id="ARBA00013858"/>
    </source>
</evidence>
<protein>
    <recommendedName>
        <fullName evidence="4">Molybdopterin synthase catalytic subunit</fullName>
        <ecNumber evidence="3">2.8.1.12</ecNumber>
    </recommendedName>
    <alternativeName>
        <fullName evidence="10">MPT synthase subunit 2</fullName>
    </alternativeName>
    <alternativeName>
        <fullName evidence="8">Molybdenum cofactor biosynthesis protein E</fullName>
    </alternativeName>
    <alternativeName>
        <fullName evidence="9">Molybdopterin-converting factor large subunit</fullName>
    </alternativeName>
    <alternativeName>
        <fullName evidence="11">Molybdopterin-converting factor subunit 2</fullName>
    </alternativeName>
</protein>
<dbReference type="EC" id="2.8.1.12" evidence="3"/>